<proteinExistence type="predicted"/>
<dbReference type="RefSeq" id="WP_201077336.1">
    <property type="nucleotide sequence ID" value="NZ_CP067420.1"/>
</dbReference>
<dbReference type="PANTHER" id="PTHR30204:SF58">
    <property type="entry name" value="HTH-TYPE TRANSCRIPTIONAL REGULATOR YFMP"/>
    <property type="match status" value="1"/>
</dbReference>
<dbReference type="Pfam" id="PF13411">
    <property type="entry name" value="MerR_1"/>
    <property type="match status" value="1"/>
</dbReference>
<feature type="coiled-coil region" evidence="2">
    <location>
        <begin position="98"/>
        <end position="128"/>
    </location>
</feature>
<keyword evidence="2" id="KW-0175">Coiled coil</keyword>
<dbReference type="SMART" id="SM00422">
    <property type="entry name" value="HTH_MERR"/>
    <property type="match status" value="1"/>
</dbReference>
<evidence type="ECO:0000256" key="2">
    <source>
        <dbReference type="SAM" id="Coils"/>
    </source>
</evidence>
<evidence type="ECO:0000313" key="5">
    <source>
        <dbReference type="Proteomes" id="UP000595197"/>
    </source>
</evidence>
<sequence length="146" mass="17001">MLSMIDPPNGSTNARTFSISELAEEFRVTPRTIRFYEDQGLLAPTRDGLNRIYSHRDRARLTLICRGKRLGFSLAEIKDFLDLYDTDDRQIEQMRYALGRGRERIRSLETQLEDVKQTLHELRALERQILDHLDAAGVEPDKKPEK</sequence>
<dbReference type="Gene3D" id="1.10.1660.10">
    <property type="match status" value="1"/>
</dbReference>
<protein>
    <submittedName>
        <fullName evidence="4">MerR family DNA-binding transcriptional regulator</fullName>
    </submittedName>
</protein>
<keyword evidence="1 4" id="KW-0238">DNA-binding</keyword>
<evidence type="ECO:0000313" key="4">
    <source>
        <dbReference type="EMBL" id="QQP90323.1"/>
    </source>
</evidence>
<dbReference type="InterPro" id="IPR000551">
    <property type="entry name" value="MerR-type_HTH_dom"/>
</dbReference>
<reference evidence="4" key="1">
    <citation type="submission" date="2021-02" db="EMBL/GenBank/DDBJ databases">
        <title>Skermanella TT6 skin isolate.</title>
        <authorList>
            <person name="Lee K."/>
            <person name="Ganzorig M."/>
        </authorList>
    </citation>
    <scope>NUCLEOTIDE SEQUENCE</scope>
    <source>
        <strain evidence="4">TT6</strain>
    </source>
</reference>
<name>A0ABX7B859_9PROT</name>
<dbReference type="InterPro" id="IPR009061">
    <property type="entry name" value="DNA-bd_dom_put_sf"/>
</dbReference>
<dbReference type="InterPro" id="IPR047057">
    <property type="entry name" value="MerR_fam"/>
</dbReference>
<evidence type="ECO:0000259" key="3">
    <source>
        <dbReference type="PROSITE" id="PS50937"/>
    </source>
</evidence>
<dbReference type="GO" id="GO:0003677">
    <property type="term" value="F:DNA binding"/>
    <property type="evidence" value="ECO:0007669"/>
    <property type="project" value="UniProtKB-KW"/>
</dbReference>
<accession>A0ABX7B859</accession>
<keyword evidence="5" id="KW-1185">Reference proteome</keyword>
<dbReference type="PROSITE" id="PS50937">
    <property type="entry name" value="HTH_MERR_2"/>
    <property type="match status" value="1"/>
</dbReference>
<dbReference type="Proteomes" id="UP000595197">
    <property type="component" value="Chromosome"/>
</dbReference>
<dbReference type="EMBL" id="CP067420">
    <property type="protein sequence ID" value="QQP90323.1"/>
    <property type="molecule type" value="Genomic_DNA"/>
</dbReference>
<feature type="domain" description="HTH merR-type" evidence="3">
    <location>
        <begin position="16"/>
        <end position="83"/>
    </location>
</feature>
<dbReference type="PANTHER" id="PTHR30204">
    <property type="entry name" value="REDOX-CYCLING DRUG-SENSING TRANSCRIPTIONAL ACTIVATOR SOXR"/>
    <property type="match status" value="1"/>
</dbReference>
<dbReference type="SUPFAM" id="SSF46955">
    <property type="entry name" value="Putative DNA-binding domain"/>
    <property type="match status" value="1"/>
</dbReference>
<gene>
    <name evidence="4" type="ORF">IGS68_03435</name>
</gene>
<evidence type="ECO:0000256" key="1">
    <source>
        <dbReference type="ARBA" id="ARBA00023125"/>
    </source>
</evidence>
<dbReference type="CDD" id="cd04776">
    <property type="entry name" value="HTH_GnyR"/>
    <property type="match status" value="1"/>
</dbReference>
<organism evidence="4 5">
    <name type="scientific">Skermanella cutis</name>
    <dbReference type="NCBI Taxonomy" id="2775420"/>
    <lineage>
        <taxon>Bacteria</taxon>
        <taxon>Pseudomonadati</taxon>
        <taxon>Pseudomonadota</taxon>
        <taxon>Alphaproteobacteria</taxon>
        <taxon>Rhodospirillales</taxon>
        <taxon>Azospirillaceae</taxon>
        <taxon>Skermanella</taxon>
    </lineage>
</organism>